<organism evidence="1 2">
    <name type="scientific">Arthroderma otae (strain ATCC MYA-4605 / CBS 113480)</name>
    <name type="common">Microsporum canis</name>
    <dbReference type="NCBI Taxonomy" id="554155"/>
    <lineage>
        <taxon>Eukaryota</taxon>
        <taxon>Fungi</taxon>
        <taxon>Dikarya</taxon>
        <taxon>Ascomycota</taxon>
        <taxon>Pezizomycotina</taxon>
        <taxon>Eurotiomycetes</taxon>
        <taxon>Eurotiomycetidae</taxon>
        <taxon>Onygenales</taxon>
        <taxon>Arthrodermataceae</taxon>
        <taxon>Microsporum</taxon>
    </lineage>
</organism>
<keyword evidence="2" id="KW-1185">Reference proteome</keyword>
<dbReference type="VEuPathDB" id="FungiDB:MCYG_06258"/>
<gene>
    <name evidence="1" type="ORF">MCYG_06258</name>
</gene>
<evidence type="ECO:0000313" key="1">
    <source>
        <dbReference type="EMBL" id="EEQ33439.1"/>
    </source>
</evidence>
<dbReference type="GeneID" id="9228273"/>
<sequence>MNQGKRDLMERHEGRRKVLVFLSSKGSGMRSAEDSMRTTVHRDQASATYLDSEICCSLYSIEVKCSSNIKQPMNPRNISIDRHEEKDQIMAELQTRIEGTRGYKMGYRRV</sequence>
<proteinExistence type="predicted"/>
<accession>C5FU55</accession>
<dbReference type="RefSeq" id="XP_002844294.1">
    <property type="nucleotide sequence ID" value="XM_002844248.1"/>
</dbReference>
<dbReference type="HOGENOM" id="CLU_2170492_0_0_1"/>
<protein>
    <submittedName>
        <fullName evidence="1">Uncharacterized protein</fullName>
    </submittedName>
</protein>
<evidence type="ECO:0000313" key="2">
    <source>
        <dbReference type="Proteomes" id="UP000002035"/>
    </source>
</evidence>
<dbReference type="AlphaFoldDB" id="C5FU55"/>
<dbReference type="EMBL" id="DS995706">
    <property type="protein sequence ID" value="EEQ33439.1"/>
    <property type="molecule type" value="Genomic_DNA"/>
</dbReference>
<name>C5FU55_ARTOC</name>
<reference evidence="2" key="1">
    <citation type="journal article" date="2012" name="MBio">
        <title>Comparative genome analysis of Trichophyton rubrum and related dermatophytes reveals candidate genes involved in infection.</title>
        <authorList>
            <person name="Martinez D.A."/>
            <person name="Oliver B.G."/>
            <person name="Graeser Y."/>
            <person name="Goldberg J.M."/>
            <person name="Li W."/>
            <person name="Martinez-Rossi N.M."/>
            <person name="Monod M."/>
            <person name="Shelest E."/>
            <person name="Barton R.C."/>
            <person name="Birch E."/>
            <person name="Brakhage A.A."/>
            <person name="Chen Z."/>
            <person name="Gurr S.J."/>
            <person name="Heiman D."/>
            <person name="Heitman J."/>
            <person name="Kosti I."/>
            <person name="Rossi A."/>
            <person name="Saif S."/>
            <person name="Samalova M."/>
            <person name="Saunders C.W."/>
            <person name="Shea T."/>
            <person name="Summerbell R.C."/>
            <person name="Xu J."/>
            <person name="Young S."/>
            <person name="Zeng Q."/>
            <person name="Birren B.W."/>
            <person name="Cuomo C.A."/>
            <person name="White T.C."/>
        </authorList>
    </citation>
    <scope>NUCLEOTIDE SEQUENCE [LARGE SCALE GENOMIC DNA]</scope>
    <source>
        <strain evidence="2">ATCC MYA-4605 / CBS 113480</strain>
    </source>
</reference>
<dbReference type="Proteomes" id="UP000002035">
    <property type="component" value="Unassembled WGS sequence"/>
</dbReference>